<dbReference type="GO" id="GO:0007034">
    <property type="term" value="P:vacuolar transport"/>
    <property type="evidence" value="ECO:0007669"/>
    <property type="project" value="InterPro"/>
</dbReference>
<organism evidence="3">
    <name type="scientific">Phaffia rhodozyma</name>
    <name type="common">Yeast</name>
    <name type="synonym">Xanthophyllomyces dendrorhous</name>
    <dbReference type="NCBI Taxonomy" id="264483"/>
    <lineage>
        <taxon>Eukaryota</taxon>
        <taxon>Fungi</taxon>
        <taxon>Dikarya</taxon>
        <taxon>Basidiomycota</taxon>
        <taxon>Agaricomycotina</taxon>
        <taxon>Tremellomycetes</taxon>
        <taxon>Cystofilobasidiales</taxon>
        <taxon>Mrakiaceae</taxon>
        <taxon>Phaffia</taxon>
    </lineage>
</organism>
<evidence type="ECO:0000256" key="2">
    <source>
        <dbReference type="SAM" id="MobiDB-lite"/>
    </source>
</evidence>
<proteinExistence type="predicted"/>
<feature type="coiled-coil region" evidence="1">
    <location>
        <begin position="193"/>
        <end position="220"/>
    </location>
</feature>
<sequence>MLARCRWWVDEWVSRYCSMSVNVEFVKRRADACASTVEPAREPVWFRPVQFTKSVRDFLYGKPPAEQLQEWQRKVAREQRQLDKEIRELTVGQQKVRADVKRLATKGDLKNARVLAREVVRSNKQVDRLHTSKARLKSVGMQLTHQSAMLKVTGSLQKSTEIMKLTNQLVKLPELSAAMRQMSMEMTKAGIMEEMMDDTLESLDEDQEELDEEADAEVDKVLYDLTGLDTLAGKQVGTGLPTNKVAAEKEDDEAEAEMQRMQRELQDLLSN</sequence>
<feature type="compositionally biased region" description="Basic and acidic residues" evidence="2">
    <location>
        <begin position="257"/>
        <end position="271"/>
    </location>
</feature>
<protein>
    <submittedName>
        <fullName evidence="3">Vacuolar sorting protein VPS24</fullName>
    </submittedName>
</protein>
<name>A0A0F7SK12_PHARH</name>
<dbReference type="PANTHER" id="PTHR10476">
    <property type="entry name" value="CHARGED MULTIVESICULAR BODY PROTEIN"/>
    <property type="match status" value="1"/>
</dbReference>
<dbReference type="InterPro" id="IPR005024">
    <property type="entry name" value="Snf7_fam"/>
</dbReference>
<dbReference type="Gene3D" id="6.10.140.1230">
    <property type="match status" value="1"/>
</dbReference>
<dbReference type="AlphaFoldDB" id="A0A0F7SK12"/>
<dbReference type="EMBL" id="LN483345">
    <property type="protein sequence ID" value="CDZ98720.1"/>
    <property type="molecule type" value="Genomic_DNA"/>
</dbReference>
<keyword evidence="1" id="KW-0175">Coiled coil</keyword>
<dbReference type="Pfam" id="PF03357">
    <property type="entry name" value="Snf7"/>
    <property type="match status" value="1"/>
</dbReference>
<accession>A0A0F7SK12</accession>
<reference evidence="3" key="1">
    <citation type="submission" date="2014-08" db="EMBL/GenBank/DDBJ databases">
        <authorList>
            <person name="Sharma Rahul"/>
            <person name="Thines Marco"/>
        </authorList>
    </citation>
    <scope>NUCLEOTIDE SEQUENCE</scope>
</reference>
<evidence type="ECO:0000313" key="3">
    <source>
        <dbReference type="EMBL" id="CDZ98720.1"/>
    </source>
</evidence>
<feature type="region of interest" description="Disordered" evidence="2">
    <location>
        <begin position="234"/>
        <end position="271"/>
    </location>
</feature>
<evidence type="ECO:0000256" key="1">
    <source>
        <dbReference type="SAM" id="Coils"/>
    </source>
</evidence>